<reference evidence="2 3" key="1">
    <citation type="journal article" date="2019" name="Int. J. Syst. Evol. Microbiol.">
        <title>The Global Catalogue of Microorganisms (GCM) 10K type strain sequencing project: providing services to taxonomists for standard genome sequencing and annotation.</title>
        <authorList>
            <consortium name="The Broad Institute Genomics Platform"/>
            <consortium name="The Broad Institute Genome Sequencing Center for Infectious Disease"/>
            <person name="Wu L."/>
            <person name="Ma J."/>
        </authorList>
    </citation>
    <scope>NUCLEOTIDE SEQUENCE [LARGE SCALE GENOMIC DNA]</scope>
    <source>
        <strain evidence="2 3">JCM 15591</strain>
    </source>
</reference>
<organism evidence="2 3">
    <name type="scientific">Nostocoides vanveenii</name>
    <dbReference type="NCBI Taxonomy" id="330835"/>
    <lineage>
        <taxon>Bacteria</taxon>
        <taxon>Bacillati</taxon>
        <taxon>Actinomycetota</taxon>
        <taxon>Actinomycetes</taxon>
        <taxon>Micrococcales</taxon>
        <taxon>Intrasporangiaceae</taxon>
        <taxon>Nostocoides</taxon>
    </lineage>
</organism>
<feature type="transmembrane region" description="Helical" evidence="1">
    <location>
        <begin position="97"/>
        <end position="116"/>
    </location>
</feature>
<dbReference type="RefSeq" id="WP_344065039.1">
    <property type="nucleotide sequence ID" value="NZ_BAAAPN010000045.1"/>
</dbReference>
<gene>
    <name evidence="2" type="ORF">GCM10009810_17960</name>
</gene>
<dbReference type="Proteomes" id="UP001501475">
    <property type="component" value="Unassembled WGS sequence"/>
</dbReference>
<comment type="caution">
    <text evidence="2">The sequence shown here is derived from an EMBL/GenBank/DDBJ whole genome shotgun (WGS) entry which is preliminary data.</text>
</comment>
<feature type="transmembrane region" description="Helical" evidence="1">
    <location>
        <begin position="143"/>
        <end position="163"/>
    </location>
</feature>
<evidence type="ECO:0000256" key="1">
    <source>
        <dbReference type="SAM" id="Phobius"/>
    </source>
</evidence>
<keyword evidence="1" id="KW-0472">Membrane</keyword>
<name>A0ABN2KKM9_9MICO</name>
<feature type="transmembrane region" description="Helical" evidence="1">
    <location>
        <begin position="65"/>
        <end position="85"/>
    </location>
</feature>
<protein>
    <submittedName>
        <fullName evidence="2">Uncharacterized protein</fullName>
    </submittedName>
</protein>
<keyword evidence="1" id="KW-0812">Transmembrane</keyword>
<dbReference type="EMBL" id="BAAAPN010000045">
    <property type="protein sequence ID" value="GAA1758833.1"/>
    <property type="molecule type" value="Genomic_DNA"/>
</dbReference>
<keyword evidence="3" id="KW-1185">Reference proteome</keyword>
<accession>A0ABN2KKM9</accession>
<evidence type="ECO:0000313" key="2">
    <source>
        <dbReference type="EMBL" id="GAA1758833.1"/>
    </source>
</evidence>
<proteinExistence type="predicted"/>
<evidence type="ECO:0000313" key="3">
    <source>
        <dbReference type="Proteomes" id="UP001501475"/>
    </source>
</evidence>
<sequence length="181" mass="19167">MGQGFGRIVTIVLLIGLLASILALIFGDSTRSRADRLANFTRRQGVKVTATSAPYVSNALARSRFWRRAGLVLAFVSGAGVRMPFGATHDADTPRAQWLVLFGGWFLGLIIAEWRAAGTAGDGAHRGASLTARRFGDYLSRSARVWPLVSGLIALGTGVWLAVRVATDREAAATSDIAGPA</sequence>
<feature type="transmembrane region" description="Helical" evidence="1">
    <location>
        <begin position="6"/>
        <end position="26"/>
    </location>
</feature>
<keyword evidence="1" id="KW-1133">Transmembrane helix</keyword>